<evidence type="ECO:0000313" key="3">
    <source>
        <dbReference type="EMBL" id="WOO42373.1"/>
    </source>
</evidence>
<dbReference type="PROSITE" id="PS51353">
    <property type="entry name" value="ARSC"/>
    <property type="match status" value="1"/>
</dbReference>
<dbReference type="NCBIfam" id="TIGR01617">
    <property type="entry name" value="arsC_related"/>
    <property type="match status" value="1"/>
</dbReference>
<dbReference type="RefSeq" id="WP_317834892.1">
    <property type="nucleotide sequence ID" value="NZ_CP136920.1"/>
</dbReference>
<dbReference type="Proteomes" id="UP001304300">
    <property type="component" value="Chromosome"/>
</dbReference>
<proteinExistence type="inferred from homology"/>
<dbReference type="Pfam" id="PF03960">
    <property type="entry name" value="ArsC"/>
    <property type="match status" value="1"/>
</dbReference>
<keyword evidence="4" id="KW-1185">Reference proteome</keyword>
<gene>
    <name evidence="3" type="ORF">RZN69_04675</name>
</gene>
<organism evidence="3 4">
    <name type="scientific">Rubellicoccus peritrichatus</name>
    <dbReference type="NCBI Taxonomy" id="3080537"/>
    <lineage>
        <taxon>Bacteria</taxon>
        <taxon>Pseudomonadati</taxon>
        <taxon>Verrucomicrobiota</taxon>
        <taxon>Opitutia</taxon>
        <taxon>Puniceicoccales</taxon>
        <taxon>Cerasicoccaceae</taxon>
        <taxon>Rubellicoccus</taxon>
    </lineage>
</organism>
<dbReference type="InterPro" id="IPR036249">
    <property type="entry name" value="Thioredoxin-like_sf"/>
</dbReference>
<dbReference type="PANTHER" id="PTHR30041:SF8">
    <property type="entry name" value="PROTEIN YFFB"/>
    <property type="match status" value="1"/>
</dbReference>
<accession>A0AAQ3LEV7</accession>
<dbReference type="SUPFAM" id="SSF52833">
    <property type="entry name" value="Thioredoxin-like"/>
    <property type="match status" value="1"/>
</dbReference>
<dbReference type="InterPro" id="IPR006504">
    <property type="entry name" value="Tscrpt_reg_Spx/MgsR"/>
</dbReference>
<evidence type="ECO:0000313" key="4">
    <source>
        <dbReference type="Proteomes" id="UP001304300"/>
    </source>
</evidence>
<protein>
    <submittedName>
        <fullName evidence="3">Spx/MgsR family RNA polymerase-binding regulatory protein</fullName>
    </submittedName>
</protein>
<evidence type="ECO:0000256" key="1">
    <source>
        <dbReference type="ARBA" id="ARBA00007198"/>
    </source>
</evidence>
<dbReference type="AlphaFoldDB" id="A0AAQ3LEV7"/>
<name>A0AAQ3LEV7_9BACT</name>
<dbReference type="Gene3D" id="3.40.30.10">
    <property type="entry name" value="Glutaredoxin"/>
    <property type="match status" value="1"/>
</dbReference>
<evidence type="ECO:0000256" key="2">
    <source>
        <dbReference type="PROSITE-ProRule" id="PRU01282"/>
    </source>
</evidence>
<reference evidence="3 4" key="1">
    <citation type="submission" date="2023-10" db="EMBL/GenBank/DDBJ databases">
        <title>Rubellicoccus peritrichatus gen. nov., sp. nov., isolated from an algae of coral reef tank.</title>
        <authorList>
            <person name="Luo J."/>
        </authorList>
    </citation>
    <scope>NUCLEOTIDE SEQUENCE [LARGE SCALE GENOMIC DNA]</scope>
    <source>
        <strain evidence="3 4">CR14</strain>
    </source>
</reference>
<comment type="similarity">
    <text evidence="1 2">Belongs to the ArsC family.</text>
</comment>
<dbReference type="PANTHER" id="PTHR30041">
    <property type="entry name" value="ARSENATE REDUCTASE"/>
    <property type="match status" value="1"/>
</dbReference>
<dbReference type="EMBL" id="CP136920">
    <property type="protein sequence ID" value="WOO42373.1"/>
    <property type="molecule type" value="Genomic_DNA"/>
</dbReference>
<dbReference type="KEGG" id="puo:RZN69_04675"/>
<dbReference type="InterPro" id="IPR006660">
    <property type="entry name" value="Arsenate_reductase-like"/>
</dbReference>
<sequence length="117" mass="13487">MLKVYIYNKCSTCRNATKWLEQHDIPFETHPIRETPPSMEELEQMLAAYDGNLKRLINTSSADYRESGLKDSLPTLSTDEVFEKLRQQGNLVKRPFAINADVKLVGFKQPEWEAALQ</sequence>